<dbReference type="Proteomes" id="UP000179807">
    <property type="component" value="Unassembled WGS sequence"/>
</dbReference>
<sequence length="519" mass="59030">MKSKNLLKNIILSEKLESPAQQQSQEDYLIPRNCWLKITSLQIRPSQLDKNQKIRIRISVPNSARVIRTSTIQLDDNILSALQSSQNQAGYSEMLTDITVLLEYKHDVRFGHQNNLEFDVEVLSSILSRSKTLGSAAIDLSNAIQKSVQTILMFRKDNDTTASIKIQLYSLNLSKKMPPFQKVVNSPVFNSDSDSESIPPITAHFEKTMHHIFAQNKILIMDERTTQGHTLLQNVSTNDFVLPIKDVQIIQKIFDISESEFVPKKEPFRFIIAGDDYFICFILKAFLLMRDRGVLSNDTFSFIHIPLDSKHCKFAHKIKESSQNYSQHYLTENWFTVFQEKSPVQNASAIIESEVNFLIETPLIPVKIRIADILITTLSDQFVAPMFLMLEIGDPNGAKTGKVQLSNIFHLKATYFKKDNNNNKSANLKFFYYALKVHGSQLNVSYKPVQMSSTFPIGEKFEKTTPERKKKSLSKVILTPTKAQSPFALKIDENVFKDVVSVTVSLRNSDSAVVMQIPP</sequence>
<gene>
    <name evidence="1" type="ORF">TRFO_01597</name>
</gene>
<organism evidence="1 2">
    <name type="scientific">Tritrichomonas foetus</name>
    <dbReference type="NCBI Taxonomy" id="1144522"/>
    <lineage>
        <taxon>Eukaryota</taxon>
        <taxon>Metamonada</taxon>
        <taxon>Parabasalia</taxon>
        <taxon>Tritrichomonadida</taxon>
        <taxon>Tritrichomonadidae</taxon>
        <taxon>Tritrichomonas</taxon>
    </lineage>
</organism>
<dbReference type="RefSeq" id="XP_068357004.1">
    <property type="nucleotide sequence ID" value="XM_068490190.1"/>
</dbReference>
<proteinExistence type="predicted"/>
<dbReference type="OrthoDB" id="10476824at2759"/>
<evidence type="ECO:0000313" key="2">
    <source>
        <dbReference type="Proteomes" id="UP000179807"/>
    </source>
</evidence>
<reference evidence="1" key="1">
    <citation type="submission" date="2016-10" db="EMBL/GenBank/DDBJ databases">
        <authorList>
            <person name="Benchimol M."/>
            <person name="Almeida L.G."/>
            <person name="Vasconcelos A.T."/>
            <person name="Perreira-Neves A."/>
            <person name="Rosa I.A."/>
            <person name="Tasca T."/>
            <person name="Bogo M.R."/>
            <person name="de Souza W."/>
        </authorList>
    </citation>
    <scope>NUCLEOTIDE SEQUENCE [LARGE SCALE GENOMIC DNA]</scope>
    <source>
        <strain evidence="1">K</strain>
    </source>
</reference>
<name>A0A1J4K295_9EUKA</name>
<keyword evidence="2" id="KW-1185">Reference proteome</keyword>
<dbReference type="EMBL" id="MLAK01000815">
    <property type="protein sequence ID" value="OHT03868.1"/>
    <property type="molecule type" value="Genomic_DNA"/>
</dbReference>
<dbReference type="VEuPathDB" id="TrichDB:TRFO_01597"/>
<comment type="caution">
    <text evidence="1">The sequence shown here is derived from an EMBL/GenBank/DDBJ whole genome shotgun (WGS) entry which is preliminary data.</text>
</comment>
<accession>A0A1J4K295</accession>
<dbReference type="AlphaFoldDB" id="A0A1J4K295"/>
<protein>
    <submittedName>
        <fullName evidence="1">Uncharacterized protein</fullName>
    </submittedName>
</protein>
<dbReference type="GeneID" id="94824894"/>
<evidence type="ECO:0000313" key="1">
    <source>
        <dbReference type="EMBL" id="OHT03868.1"/>
    </source>
</evidence>